<feature type="transmembrane region" description="Helical" evidence="1">
    <location>
        <begin position="152"/>
        <end position="170"/>
    </location>
</feature>
<evidence type="ECO:0000313" key="2">
    <source>
        <dbReference type="EMBL" id="KKW42888.1"/>
    </source>
</evidence>
<feature type="transmembrane region" description="Helical" evidence="1">
    <location>
        <begin position="23"/>
        <end position="47"/>
    </location>
</feature>
<accession>A0A0G1YHH1</accession>
<evidence type="ECO:0000256" key="1">
    <source>
        <dbReference type="SAM" id="Phobius"/>
    </source>
</evidence>
<dbReference type="EMBL" id="LCRX01000002">
    <property type="protein sequence ID" value="KKW42888.1"/>
    <property type="molecule type" value="Genomic_DNA"/>
</dbReference>
<feature type="transmembrane region" description="Helical" evidence="1">
    <location>
        <begin position="228"/>
        <end position="261"/>
    </location>
</feature>
<dbReference type="Proteomes" id="UP000033870">
    <property type="component" value="Unassembled WGS sequence"/>
</dbReference>
<dbReference type="STRING" id="1619044.UY92_C0002G0005"/>
<name>A0A0G1YHH1_9BACT</name>
<keyword evidence="1" id="KW-0812">Transmembrane</keyword>
<evidence type="ECO:0000313" key="3">
    <source>
        <dbReference type="Proteomes" id="UP000033870"/>
    </source>
</evidence>
<feature type="transmembrane region" description="Helical" evidence="1">
    <location>
        <begin position="86"/>
        <end position="114"/>
    </location>
</feature>
<dbReference type="AlphaFoldDB" id="A0A0G1YHH1"/>
<sequence length="328" mass="36879">MREPTYAEALRASWRLAWKHKDLWVFGLFAMMLGQFGIVDLLVRVGITVRTGGLTGWWEWCRLMFSPRAWQLVGQSLNLAVDGWVWFVWLAVLLTGLALAAVYVAVVSQGALVYAAAKYAGRLSVFPDDRTSWHRGVSHFWRLLSLNVLRKVLFGLVALTVMAAGLSLAAEPSAWDRISFLLVFILAVLAGLIFSFLLVYAAGYVVVEERSFGEAVVASWRLFVRHWLVSIEVGLMVLAANVVFLLIALAGVVYVFFLPVLAAKWLAAWSGSYLLFQAGVFFGYVLFIVFMLFIGSVFTVFTTSVWTYLFTKMHQTGLASRLTHWLRR</sequence>
<proteinExistence type="predicted"/>
<protein>
    <recommendedName>
        <fullName evidence="4">Glycerophosphoryl diester phosphodiesterase membrane domain-containing protein</fullName>
    </recommendedName>
</protein>
<keyword evidence="1" id="KW-0472">Membrane</keyword>
<gene>
    <name evidence="2" type="ORF">UY92_C0002G0005</name>
</gene>
<reference evidence="2 3" key="1">
    <citation type="journal article" date="2015" name="Nature">
        <title>rRNA introns, odd ribosomes, and small enigmatic genomes across a large radiation of phyla.</title>
        <authorList>
            <person name="Brown C.T."/>
            <person name="Hug L.A."/>
            <person name="Thomas B.C."/>
            <person name="Sharon I."/>
            <person name="Castelle C.J."/>
            <person name="Singh A."/>
            <person name="Wilkins M.J."/>
            <person name="Williams K.H."/>
            <person name="Banfield J.F."/>
        </authorList>
    </citation>
    <scope>NUCLEOTIDE SEQUENCE [LARGE SCALE GENOMIC DNA]</scope>
</reference>
<feature type="transmembrane region" description="Helical" evidence="1">
    <location>
        <begin position="182"/>
        <end position="207"/>
    </location>
</feature>
<evidence type="ECO:0008006" key="4">
    <source>
        <dbReference type="Google" id="ProtNLM"/>
    </source>
</evidence>
<organism evidence="2 3">
    <name type="scientific">Candidatus Magasanikbacteria bacterium GW2011_GWA2_56_11</name>
    <dbReference type="NCBI Taxonomy" id="1619044"/>
    <lineage>
        <taxon>Bacteria</taxon>
        <taxon>Candidatus Magasanikiibacteriota</taxon>
    </lineage>
</organism>
<keyword evidence="1" id="KW-1133">Transmembrane helix</keyword>
<feature type="transmembrane region" description="Helical" evidence="1">
    <location>
        <begin position="281"/>
        <end position="311"/>
    </location>
</feature>
<comment type="caution">
    <text evidence="2">The sequence shown here is derived from an EMBL/GenBank/DDBJ whole genome shotgun (WGS) entry which is preliminary data.</text>
</comment>